<dbReference type="GO" id="GO:0006606">
    <property type="term" value="P:protein import into nucleus"/>
    <property type="evidence" value="ECO:0007669"/>
    <property type="project" value="TreeGrafter"/>
</dbReference>
<name>A0AAI8YZ64_9PEZI</name>
<dbReference type="GO" id="GO:0034398">
    <property type="term" value="P:telomere tethering at nuclear periphery"/>
    <property type="evidence" value="ECO:0007669"/>
    <property type="project" value="TreeGrafter"/>
</dbReference>
<dbReference type="GO" id="GO:0017056">
    <property type="term" value="F:structural constituent of nuclear pore"/>
    <property type="evidence" value="ECO:0007669"/>
    <property type="project" value="InterPro"/>
</dbReference>
<feature type="compositionally biased region" description="Low complexity" evidence="11">
    <location>
        <begin position="310"/>
        <end position="324"/>
    </location>
</feature>
<feature type="compositionally biased region" description="Low complexity" evidence="11">
    <location>
        <begin position="699"/>
        <end position="709"/>
    </location>
</feature>
<keyword evidence="14" id="KW-1185">Reference proteome</keyword>
<dbReference type="InterPro" id="IPR037665">
    <property type="entry name" value="Nucleoporin_S59-like"/>
</dbReference>
<dbReference type="FunFam" id="1.10.10.2360:FF:000001">
    <property type="entry name" value="Nuclear pore complex protein Nup98-Nup96"/>
    <property type="match status" value="1"/>
</dbReference>
<feature type="region of interest" description="Disordered" evidence="11">
    <location>
        <begin position="613"/>
        <end position="642"/>
    </location>
</feature>
<protein>
    <submittedName>
        <fullName evidence="13">Nucleoporin sonb like</fullName>
    </submittedName>
</protein>
<evidence type="ECO:0000313" key="14">
    <source>
        <dbReference type="Proteomes" id="UP001296104"/>
    </source>
</evidence>
<evidence type="ECO:0000256" key="7">
    <source>
        <dbReference type="ARBA" id="ARBA00022927"/>
    </source>
</evidence>
<keyword evidence="3" id="KW-0813">Transport</keyword>
<feature type="compositionally biased region" description="Polar residues" evidence="11">
    <location>
        <begin position="827"/>
        <end position="861"/>
    </location>
</feature>
<feature type="compositionally biased region" description="Polar residues" evidence="11">
    <location>
        <begin position="633"/>
        <end position="642"/>
    </location>
</feature>
<evidence type="ECO:0000256" key="4">
    <source>
        <dbReference type="ARBA" id="ARBA00022737"/>
    </source>
</evidence>
<dbReference type="EMBL" id="CAVMBE010000027">
    <property type="protein sequence ID" value="CAK4021833.1"/>
    <property type="molecule type" value="Genomic_DNA"/>
</dbReference>
<comment type="caution">
    <text evidence="13">The sequence shown here is derived from an EMBL/GenBank/DDBJ whole genome shotgun (WGS) entry which is preliminary data.</text>
</comment>
<feature type="compositionally biased region" description="Gly residues" evidence="11">
    <location>
        <begin position="343"/>
        <end position="366"/>
    </location>
</feature>
<organism evidence="13 14">
    <name type="scientific">Lecanosticta acicola</name>
    <dbReference type="NCBI Taxonomy" id="111012"/>
    <lineage>
        <taxon>Eukaryota</taxon>
        <taxon>Fungi</taxon>
        <taxon>Dikarya</taxon>
        <taxon>Ascomycota</taxon>
        <taxon>Pezizomycotina</taxon>
        <taxon>Dothideomycetes</taxon>
        <taxon>Dothideomycetidae</taxon>
        <taxon>Mycosphaerellales</taxon>
        <taxon>Mycosphaerellaceae</taxon>
        <taxon>Lecanosticta</taxon>
    </lineage>
</organism>
<feature type="compositionally biased region" description="Low complexity" evidence="11">
    <location>
        <begin position="431"/>
        <end position="449"/>
    </location>
</feature>
<dbReference type="Gene3D" id="3.30.1610.10">
    <property type="entry name" value="Peptidase S59, nucleoporin"/>
    <property type="match status" value="1"/>
</dbReference>
<dbReference type="InterPro" id="IPR036903">
    <property type="entry name" value="Nup98_auto-Pept-S59_dom_sf"/>
</dbReference>
<evidence type="ECO:0000313" key="13">
    <source>
        <dbReference type="EMBL" id="CAK4021833.1"/>
    </source>
</evidence>
<evidence type="ECO:0000256" key="11">
    <source>
        <dbReference type="SAM" id="MobiDB-lite"/>
    </source>
</evidence>
<dbReference type="Pfam" id="PF04096">
    <property type="entry name" value="Nucleoporin2"/>
    <property type="match status" value="1"/>
</dbReference>
<evidence type="ECO:0000256" key="3">
    <source>
        <dbReference type="ARBA" id="ARBA00022448"/>
    </source>
</evidence>
<feature type="compositionally biased region" description="Acidic residues" evidence="11">
    <location>
        <begin position="1023"/>
        <end position="1036"/>
    </location>
</feature>
<accession>A0AAI8YZ64</accession>
<dbReference type="InterPro" id="IPR007230">
    <property type="entry name" value="Nup98_auto-Pept-S59_dom"/>
</dbReference>
<keyword evidence="8" id="KW-0811">Translocation</keyword>
<dbReference type="Proteomes" id="UP001296104">
    <property type="component" value="Unassembled WGS sequence"/>
</dbReference>
<dbReference type="Pfam" id="PF13634">
    <property type="entry name" value="Nucleoporin_FG"/>
    <property type="match status" value="5"/>
</dbReference>
<dbReference type="Pfam" id="PF12110">
    <property type="entry name" value="Nup96"/>
    <property type="match status" value="1"/>
</dbReference>
<dbReference type="GO" id="GO:0008139">
    <property type="term" value="F:nuclear localization sequence binding"/>
    <property type="evidence" value="ECO:0007669"/>
    <property type="project" value="TreeGrafter"/>
</dbReference>
<feature type="region of interest" description="Disordered" evidence="11">
    <location>
        <begin position="1313"/>
        <end position="1332"/>
    </location>
</feature>
<dbReference type="GO" id="GO:0003723">
    <property type="term" value="F:RNA binding"/>
    <property type="evidence" value="ECO:0007669"/>
    <property type="project" value="TreeGrafter"/>
</dbReference>
<feature type="region of interest" description="Disordered" evidence="11">
    <location>
        <begin position="699"/>
        <end position="864"/>
    </location>
</feature>
<dbReference type="GO" id="GO:0000973">
    <property type="term" value="P:post-transcriptional tethering of RNA polymerase II gene DNA at nuclear periphery"/>
    <property type="evidence" value="ECO:0007669"/>
    <property type="project" value="TreeGrafter"/>
</dbReference>
<evidence type="ECO:0000256" key="10">
    <source>
        <dbReference type="ARBA" id="ARBA00023242"/>
    </source>
</evidence>
<keyword evidence="9" id="KW-0906">Nuclear pore complex</keyword>
<proteinExistence type="inferred from homology"/>
<keyword evidence="5" id="KW-0068">Autocatalytic cleavage</keyword>
<comment type="similarity">
    <text evidence="2">Belongs to the nucleoporin GLFG family.</text>
</comment>
<feature type="compositionally biased region" description="Basic and acidic residues" evidence="11">
    <location>
        <begin position="782"/>
        <end position="792"/>
    </location>
</feature>
<dbReference type="PANTHER" id="PTHR23198">
    <property type="entry name" value="NUCLEOPORIN"/>
    <property type="match status" value="1"/>
</dbReference>
<keyword evidence="6" id="KW-0509">mRNA transport</keyword>
<feature type="compositionally biased region" description="Gly residues" evidence="11">
    <location>
        <begin position="403"/>
        <end position="415"/>
    </location>
</feature>
<feature type="compositionally biased region" description="Low complexity" evidence="11">
    <location>
        <begin position="485"/>
        <end position="506"/>
    </location>
</feature>
<dbReference type="GO" id="GO:0051028">
    <property type="term" value="P:mRNA transport"/>
    <property type="evidence" value="ECO:0007669"/>
    <property type="project" value="UniProtKB-KW"/>
</dbReference>
<feature type="region of interest" description="Disordered" evidence="11">
    <location>
        <begin position="275"/>
        <end position="590"/>
    </location>
</feature>
<keyword evidence="10" id="KW-0539">Nucleus</keyword>
<dbReference type="FunFam" id="3.30.1610.10:FF:000003">
    <property type="entry name" value="Nucleoporin SONB, putative"/>
    <property type="match status" value="1"/>
</dbReference>
<reference evidence="13" key="1">
    <citation type="submission" date="2023-11" db="EMBL/GenBank/DDBJ databases">
        <authorList>
            <person name="Alioto T."/>
            <person name="Alioto T."/>
            <person name="Gomez Garrido J."/>
        </authorList>
    </citation>
    <scope>NUCLEOTIDE SEQUENCE</scope>
</reference>
<dbReference type="PANTHER" id="PTHR23198:SF6">
    <property type="entry name" value="NUCLEAR PORE COMPLEX PROTEIN NUP98-NUP96"/>
    <property type="match status" value="1"/>
</dbReference>
<dbReference type="Gene3D" id="1.25.40.690">
    <property type="match status" value="1"/>
</dbReference>
<dbReference type="GO" id="GO:0006405">
    <property type="term" value="P:RNA export from nucleus"/>
    <property type="evidence" value="ECO:0007669"/>
    <property type="project" value="TreeGrafter"/>
</dbReference>
<feature type="compositionally biased region" description="Polar residues" evidence="11">
    <location>
        <begin position="111"/>
        <end position="128"/>
    </location>
</feature>
<feature type="region of interest" description="Disordered" evidence="11">
    <location>
        <begin position="97"/>
        <end position="173"/>
    </location>
</feature>
<sequence>MSFFGNNNTNTSTGFGGFGASNTGFGGSNNNTSSGGGLFGGSAATSGGFGSGGGFGANNTSSPFARPASTGFGNTTAATTSGGGLFGANTSTSGGFGGGGFGNSNQTSTGFGAQQNTGGSLFGQSKPATTGFGSTTTGSIFGGGGGSSNTGGGFGGSNTTSGNPFASNTGSTGFGASNTNTNASTGGFGGFGGANTAATTNNGTASVPFQPFNEKDQTSNQTSLYQSLTFQQPYQNKSFEELRVEDYLQGRRYGNANGQAGSFGQSTGFGGSVFGGGNTTNTSTGGSLFGGQSNTNTSTGFGANQPQTQSTSGFGSNTGSSLFGANKPAGGGLFGSNQTSGTATGGFGNTTSGSTGGLFGGGGTGFGASNQTQNSGGLFGNNQQQNKPAFGGFGASNNNTSTGFGGASNTGGGLFGSNTNNNTSTGGGLFGSNNQQPQQQQQSNPFGGSTNTGGGLFGGNQSKPATGGLFGSSTNTGNTGGGLFGSNNNQQQQQSGGLFGSNANNQQGGGLFGGNNQARAPAAGGLFGGSTSNTGNTGGSSLFGGNNQNKPAGGLFGGSLGQSNNNQQQNANSLFGGTSFGGQSQAPQQNQLHASLTMSPYGNDQLFSSVGQSSASVGPLVTPLHGARPAQSKAPSLLSSTRLNSPVYTPRASSFNRGGTYGLNYSSTLTTPGSAYSISLTPQQSSLLKPTGSLGSALSSKLAKSMSTSNLRGDGTPREGESLLRPTPGGGSRSFLKSGSMRKLTINRELSSRLFDSPSEQRQIEPARGGTESEGSSLKKRVSFDDTAERESISAPSESNALVRTEDDEAEEPNALFRAKPGARSHVNGTPEMQQVNGSPLSTVPENTVAQRSKSVPTTNKKAAENDAVEEEIVVGDYWTKPAIKDLKNMSRTQLSKIGKLTVGCKGLGSVDFGPCDLSSTNLDDICGKIVKFSKRSVTVYPDESTKPSRGQGLNVPATIHLHNSYPSDRHHRRKIQEGSTTAYERHVAQLKKLRNTEFVDYDISTATWTFRVQHFTTYGMEESDDDAEYSEEDADVQQASSGLSELPEDETMQSTEMAANDDESSQDDTFGHKKRSFPAIQVPGGFEESEVITYDYDDSSADEGVEGQFMMSGGLGGAGDDGVSTSKGGAVQPPSPEVLRHSHSSMAYEDNIGAVDIAEQMQDEPAKEVPGSFTIEEPKFPRSILKPTAGYSTFASPEKLATHSWEDQLHATISPKKRDRQALRNIQQSVLRESSRDPVESPFKRSMLGQSTFGQSAFGESYLVQKSAKKVGFGASTLGGSKNDLTKSQAFRTSMDIMNSLWAQEKSTKKAHGAAANGFENPYPKKPRLSTSSNLNEEEAAFHESVKPHFANTGHIIYSVPGSARHVEAPLMPAMQPLVGEHKEVRFARWSAKADELNTETLSAQKDSTVLQKVNGFPFASPAADTLFQDLETKSVDLREKAIWKLSDILFDTVVVACKEVAGNMSADGMVAFEPRLRKDTFAVLWNQLVAADVERQIALAQTNEEKALLRLTMNDIQGAAELLVAAKDFKLATLVAQLPGDGISRDMMHAQIQIWRDRNDWSDMSEPIRALYTLTAGEVCTVAGKNGPAEHRASTFSICERFGLDWKQSFGLRVFFGGYYRLEDAVEAYIKALQEGHEKVLPTPSWVQGLTEGEGREDTLLGLLRLSVSNTDLEALFDPKTVSGSAVDSRVAWQLATYLRAKGYAAALPEEKLDQLTLGFAAELEAANTFVTAVWVLLHLHNEADRRKLVADLLFRNAKNISDPKYAEADPDGTWERLADNLAIPEELLWRAKAQHARAEQNDAPMQAKFLLHAGAYDEAHQVLREVIGPQAVIEEEFDVLSVLINDFVGLPEEDHPAGWEAGGMVYSDFVTLQEMSTARKNSKAGKHLMERLSNGLQNMKNAEGKRTLEAMVAIVEMERVLKEEMRDAGVNMPQGHSSMMDVDGVTGPDNDAGMDAFLRYKAAMGVVA</sequence>
<evidence type="ECO:0000256" key="8">
    <source>
        <dbReference type="ARBA" id="ARBA00023010"/>
    </source>
</evidence>
<keyword evidence="4" id="KW-0677">Repeat</keyword>
<evidence type="ECO:0000256" key="2">
    <source>
        <dbReference type="ARBA" id="ARBA00008926"/>
    </source>
</evidence>
<dbReference type="PROSITE" id="PS51434">
    <property type="entry name" value="NUP_C"/>
    <property type="match status" value="1"/>
</dbReference>
<evidence type="ECO:0000256" key="6">
    <source>
        <dbReference type="ARBA" id="ARBA00022816"/>
    </source>
</evidence>
<feature type="compositionally biased region" description="Low complexity" evidence="11">
    <location>
        <begin position="561"/>
        <end position="575"/>
    </location>
</feature>
<comment type="subcellular location">
    <subcellularLocation>
        <location evidence="1">Nucleus</location>
        <location evidence="1">Nuclear pore complex</location>
    </subcellularLocation>
</comment>
<evidence type="ECO:0000256" key="9">
    <source>
        <dbReference type="ARBA" id="ARBA00023132"/>
    </source>
</evidence>
<dbReference type="GO" id="GO:0044614">
    <property type="term" value="C:nuclear pore cytoplasmic filaments"/>
    <property type="evidence" value="ECO:0007669"/>
    <property type="project" value="TreeGrafter"/>
</dbReference>
<keyword evidence="7" id="KW-0653">Protein transport</keyword>
<evidence type="ECO:0000256" key="5">
    <source>
        <dbReference type="ARBA" id="ARBA00022813"/>
    </source>
</evidence>
<gene>
    <name evidence="13" type="ORF">LECACI_7A004798</name>
</gene>
<dbReference type="InterPro" id="IPR021967">
    <property type="entry name" value="Nup98_C"/>
</dbReference>
<feature type="compositionally biased region" description="Polar residues" evidence="11">
    <location>
        <begin position="292"/>
        <end position="309"/>
    </location>
</feature>
<feature type="domain" description="Peptidase S59" evidence="12">
    <location>
        <begin position="875"/>
        <end position="1016"/>
    </location>
</feature>
<dbReference type="Gene3D" id="1.10.10.2360">
    <property type="match status" value="1"/>
</dbReference>
<feature type="compositionally biased region" description="Low complexity" evidence="11">
    <location>
        <begin position="129"/>
        <end position="139"/>
    </location>
</feature>
<dbReference type="InterPro" id="IPR025574">
    <property type="entry name" value="Nucleoporin_FG_rpt"/>
</dbReference>
<feature type="compositionally biased region" description="Polar residues" evidence="11">
    <location>
        <begin position="368"/>
        <end position="387"/>
    </location>
</feature>
<feature type="compositionally biased region" description="Gly residues" evidence="11">
    <location>
        <begin position="140"/>
        <end position="156"/>
    </location>
</feature>
<feature type="compositionally biased region" description="Polar residues" evidence="11">
    <location>
        <begin position="581"/>
        <end position="590"/>
    </location>
</feature>
<feature type="region of interest" description="Disordered" evidence="11">
    <location>
        <begin position="1023"/>
        <end position="1072"/>
    </location>
</feature>
<feature type="region of interest" description="Disordered" evidence="11">
    <location>
        <begin position="202"/>
        <end position="221"/>
    </location>
</feature>
<dbReference type="SUPFAM" id="SSF82215">
    <property type="entry name" value="C-terminal autoproteolytic domain of nucleoporin nup98"/>
    <property type="match status" value="1"/>
</dbReference>
<evidence type="ECO:0000256" key="1">
    <source>
        <dbReference type="ARBA" id="ARBA00004567"/>
    </source>
</evidence>
<evidence type="ECO:0000259" key="12">
    <source>
        <dbReference type="PROSITE" id="PS51434"/>
    </source>
</evidence>